<protein>
    <recommendedName>
        <fullName evidence="1">DZIP3-like HEPN domain-containing protein</fullName>
    </recommendedName>
</protein>
<dbReference type="InterPro" id="IPR041249">
    <property type="entry name" value="HEPN_DZIP3"/>
</dbReference>
<evidence type="ECO:0000313" key="2">
    <source>
        <dbReference type="EMBL" id="VDI60464.1"/>
    </source>
</evidence>
<gene>
    <name evidence="2" type="ORF">MGAL_10B021480</name>
</gene>
<feature type="domain" description="DZIP3-like HEPN" evidence="1">
    <location>
        <begin position="9"/>
        <end position="129"/>
    </location>
</feature>
<evidence type="ECO:0000313" key="3">
    <source>
        <dbReference type="Proteomes" id="UP000596742"/>
    </source>
</evidence>
<dbReference type="Pfam" id="PF18738">
    <property type="entry name" value="HEPN_DZIP3"/>
    <property type="match status" value="1"/>
</dbReference>
<dbReference type="EMBL" id="UYJE01008037">
    <property type="protein sequence ID" value="VDI60464.1"/>
    <property type="molecule type" value="Genomic_DNA"/>
</dbReference>
<proteinExistence type="predicted"/>
<organism evidence="2 3">
    <name type="scientific">Mytilus galloprovincialis</name>
    <name type="common">Mediterranean mussel</name>
    <dbReference type="NCBI Taxonomy" id="29158"/>
    <lineage>
        <taxon>Eukaryota</taxon>
        <taxon>Metazoa</taxon>
        <taxon>Spiralia</taxon>
        <taxon>Lophotrochozoa</taxon>
        <taxon>Mollusca</taxon>
        <taxon>Bivalvia</taxon>
        <taxon>Autobranchia</taxon>
        <taxon>Pteriomorphia</taxon>
        <taxon>Mytilida</taxon>
        <taxon>Mytiloidea</taxon>
        <taxon>Mytilidae</taxon>
        <taxon>Mytilinae</taxon>
        <taxon>Mytilus</taxon>
    </lineage>
</organism>
<comment type="caution">
    <text evidence="2">The sequence shown here is derived from an EMBL/GenBank/DDBJ whole genome shotgun (WGS) entry which is preliminary data.</text>
</comment>
<dbReference type="OrthoDB" id="10355344at2759"/>
<accession>A0A8B6G8R6</accession>
<sequence length="596" mass="69026">MKKRILPQLDNKERQLLYPDNSKYSGDLTDLDISLLYVILRNFNTICPQKNGWGNNPEDNDRSISANIDRIRIMKNNYVSHSSNRTLQETEFLIKWKEIRQCIIELGGNLYSERIDHMLTSEINPVIENELCITLEKLKESDRERERMTIRLDEKEKKEYIRHMFLMVLLFIILKNISGNIKCRQTSCRKYPCLNSILYLLWQSGDIEVNPGPANSTTYRNWLYEICSIVRKAIAGVPAECKMCNIWKKIPENWPHGELYFDPRNSKGLTVNKVEDFLQILIRCCDGSSKLSHEITSEIDTWNKNRSKDNEQLLYLYRTRECLKSTEQVDRSLKVLQRHLLPGENLAVEVNSCIRISLCCQPAIHQKLNTHTIYRAEATRKIASYLCIILHGKDPEGKCDNIWTKTPDGWPTDCRYYNPNNGGKRCAKNEDAMLVEALITLCKQKSIILPRPHQDMVEAWRADDQTLLTKLLTRHTAETDLKKAVMKLHEEGLLQDPEVDKHLREIGLLVQCDGSTHNVKSQKRKIVNTTNKHETKRTRQSEDEDAVDTTLKELLPGCSFGQLIENQSDSPLLDKISQNIPDFLGDEADGVQFHWT</sequence>
<dbReference type="Proteomes" id="UP000596742">
    <property type="component" value="Unassembled WGS sequence"/>
</dbReference>
<reference evidence="2" key="1">
    <citation type="submission" date="2018-11" db="EMBL/GenBank/DDBJ databases">
        <authorList>
            <person name="Alioto T."/>
            <person name="Alioto T."/>
        </authorList>
    </citation>
    <scope>NUCLEOTIDE SEQUENCE</scope>
</reference>
<name>A0A8B6G8R6_MYTGA</name>
<keyword evidence="3" id="KW-1185">Reference proteome</keyword>
<dbReference type="AlphaFoldDB" id="A0A8B6G8R6"/>
<evidence type="ECO:0000259" key="1">
    <source>
        <dbReference type="Pfam" id="PF18738"/>
    </source>
</evidence>